<comment type="caution">
    <text evidence="2">The sequence shown here is derived from an EMBL/GenBank/DDBJ whole genome shotgun (WGS) entry which is preliminary data.</text>
</comment>
<evidence type="ECO:0000313" key="2">
    <source>
        <dbReference type="EMBL" id="MBT1174491.1"/>
    </source>
</evidence>
<keyword evidence="1" id="KW-0812">Transmembrane</keyword>
<proteinExistence type="predicted"/>
<sequence length="65" mass="7440">MVEFIGIVIVTAIVSMFIFFEMCIMNGHQYRRIVDRYVLPQIQSPQEVPLDEAKAENDGTPANPR</sequence>
<organism evidence="2 3">
    <name type="scientific">Bifidobacterium colobi</name>
    <dbReference type="NCBI Taxonomy" id="2809026"/>
    <lineage>
        <taxon>Bacteria</taxon>
        <taxon>Bacillati</taxon>
        <taxon>Actinomycetota</taxon>
        <taxon>Actinomycetes</taxon>
        <taxon>Bifidobacteriales</taxon>
        <taxon>Bifidobacteriaceae</taxon>
        <taxon>Bifidobacterium</taxon>
    </lineage>
</organism>
<feature type="transmembrane region" description="Helical" evidence="1">
    <location>
        <begin position="6"/>
        <end position="24"/>
    </location>
</feature>
<accession>A0ABS5UUS8</accession>
<keyword evidence="1" id="KW-0472">Membrane</keyword>
<evidence type="ECO:0000313" key="3">
    <source>
        <dbReference type="Proteomes" id="UP000711736"/>
    </source>
</evidence>
<reference evidence="2 3" key="1">
    <citation type="journal article" date="2021" name="Environ. Microbiol.">
        <title>Genetic insights into the dark matter of the mammalian gut microbiota through targeted genome reconstruction.</title>
        <authorList>
            <person name="Lugli G.A."/>
            <person name="Alessandri G."/>
            <person name="Milani C."/>
            <person name="Viappiani A."/>
            <person name="Fontana F."/>
            <person name="Tarracchini C."/>
            <person name="Mancabelli L."/>
            <person name="Argentini C."/>
            <person name="Ruiz L."/>
            <person name="Margolles A."/>
            <person name="van Sinderen D."/>
            <person name="Turroni F."/>
            <person name="Ventura M."/>
        </authorList>
    </citation>
    <scope>NUCLEOTIDE SEQUENCE [LARGE SCALE GENOMIC DNA]</scope>
    <source>
        <strain evidence="2 3">LC6</strain>
    </source>
</reference>
<dbReference type="RefSeq" id="WP_214375745.1">
    <property type="nucleotide sequence ID" value="NZ_JAFEJU010000002.1"/>
</dbReference>
<keyword evidence="3" id="KW-1185">Reference proteome</keyword>
<dbReference type="EMBL" id="JAFEJU010000002">
    <property type="protein sequence ID" value="MBT1174491.1"/>
    <property type="molecule type" value="Genomic_DNA"/>
</dbReference>
<protein>
    <submittedName>
        <fullName evidence="2">Uncharacterized protein</fullName>
    </submittedName>
</protein>
<gene>
    <name evidence="2" type="ORF">JS530_03030</name>
</gene>
<keyword evidence="1" id="KW-1133">Transmembrane helix</keyword>
<evidence type="ECO:0000256" key="1">
    <source>
        <dbReference type="SAM" id="Phobius"/>
    </source>
</evidence>
<dbReference type="Proteomes" id="UP000711736">
    <property type="component" value="Unassembled WGS sequence"/>
</dbReference>
<name>A0ABS5UUS8_9BIFI</name>